<sequence>MTSTAELSSPSSANTSLTNSVVDPDYTLDHKYSRVEGRIYLSGVQALVRLPLMQRLRDQAAGLNTAGFISGYRGSPLGGFDLELWRAKKHMEKAGVKFTPGLNEDLGATMVWGSQQTNLFPGAKVDGVYGMWYGKGPGVDRCGDVFKHANAAGTGKFGGVLALAADDHACRSSTLPHGSEHEFVSAMMPVLNPAGVQDILDMGLVGWAMSRYTGRWVGFKTIAETVESSASVDVNPLALDIVIPTDFEMPDGGLNIRWPDPPLNQEMRLHQYAVKAAQAFARANRIDRIVLDSPNARLGIITTGKSYLDVLQALEYLGLDARACADLGIRVYKVGMTWPLEPVGLRNFARGLQDILVVEEKHAFIESQMKESMYNWDGGGRPSIVGKYDESGEWILPSTGELTPARIAGVIAKRIQKFHNTEHIENVLKWMAEKESELALPRAQFPRVPHYCSGCPHNTSTVVPEGSRALGGIGCHYMVTWMDRSTDTFTHMGGEGVTWAGQSAFTDTPHVFQNLGDGTYFHSGSLAIRQSIAAGVNITYKILYNDAVAMTGGQPVDGTLTVPQIAHQVRSEGVQTIVLVSDDIAKWTSWNQPGRELFPAGVEYYDRKELDAVQKRLREVKGVSVLIYDQTCATEKRRRRKRGKMVDPQKRVMVNSLVCEGCGDCGKKSFCVSVLPKETEFGRKREIDQSNCNKDYSCVNGFCPSFVTVEGGGLKKKKGSNAKDRLADLPMPTLPALDQPWNILLTGVGGTGVVTIGALLGMAGHLEGKGSTVLDQTGLAQKGGAVTTHIRIARTPADIHAVRIAAGEADLVLGCDMVVVNDYWVLSKIRTGRSNVVLNSYEAMPGTFTTRPDMQFPATDIVSAISKALGTSEQAAERLHVVDATQLATALLGDAIATNLFILGYAWQQGLVPIAFDSLMRAIELNGAAIEMNKTAFAWGRLAAIDPTAVAEAAGLIRNAPTAAEATPHELPMLKAGEWEGHEWGANAAPLKTRDGDELRHVPAHASSGDTVAFLPLDDARLSRSLDELVARRVAFLTDYQDAAYAKRYSDFVARVRAAEEKKAAGSTDLTEAVARYAFKLMAYKDEYEVARLYTSGDFQKKLEQQFDGDYKLKFHLAPPLLAKKDAQGRLIKQEFGPWVFTAFKWLAKARRFRGTAFDIFGKTEERRMERQLIVDYFATVDGLLGKLDRGNVDLAAEIASIPEHIRGYGHVKEDHLHKAKAREAELLKEWSNPLRIVKVA</sequence>
<dbReference type="NCBIfam" id="NF009589">
    <property type="entry name" value="PRK13030.1"/>
    <property type="match status" value="1"/>
</dbReference>
<evidence type="ECO:0000256" key="2">
    <source>
        <dbReference type="SAM" id="MobiDB-lite"/>
    </source>
</evidence>
<dbReference type="InterPro" id="IPR029061">
    <property type="entry name" value="THDP-binding"/>
</dbReference>
<dbReference type="AlphaFoldDB" id="A0A7H0FTQ0"/>
<dbReference type="Gene3D" id="3.40.50.970">
    <property type="match status" value="1"/>
</dbReference>
<keyword evidence="1" id="KW-0560">Oxidoreductase</keyword>
<accession>A0A7H0FTQ0</accession>
<gene>
    <name evidence="5" type="ORF">H8B22_07625</name>
</gene>
<evidence type="ECO:0000256" key="1">
    <source>
        <dbReference type="ARBA" id="ARBA00023002"/>
    </source>
</evidence>
<dbReference type="SUPFAM" id="SSF53323">
    <property type="entry name" value="Pyruvate-ferredoxin oxidoreductase, PFOR, domain III"/>
    <property type="match status" value="1"/>
</dbReference>
<dbReference type="CDD" id="cd07034">
    <property type="entry name" value="TPP_PYR_PFOR_IOR-alpha_like"/>
    <property type="match status" value="1"/>
</dbReference>
<proteinExistence type="predicted"/>
<dbReference type="Gene3D" id="3.40.920.10">
    <property type="entry name" value="Pyruvate-ferredoxin oxidoreductase, PFOR, domain III"/>
    <property type="match status" value="1"/>
</dbReference>
<reference evidence="5 6" key="1">
    <citation type="submission" date="2020-08" db="EMBL/GenBank/DDBJ databases">
        <title>Lysobacter sp. II4 sp. nov., isolated from soil.</title>
        <authorList>
            <person name="Woo C.Y."/>
            <person name="Kim J."/>
        </authorList>
    </citation>
    <scope>NUCLEOTIDE SEQUENCE [LARGE SCALE GENOMIC DNA]</scope>
    <source>
        <strain evidence="5 6">II4</strain>
    </source>
</reference>
<dbReference type="InterPro" id="IPR019752">
    <property type="entry name" value="Pyrv/ketoisovalerate_OxRed_cat"/>
</dbReference>
<organism evidence="5 6">
    <name type="scientific">Agrilutibacter terrestris</name>
    <dbReference type="NCBI Taxonomy" id="2865112"/>
    <lineage>
        <taxon>Bacteria</taxon>
        <taxon>Pseudomonadati</taxon>
        <taxon>Pseudomonadota</taxon>
        <taxon>Gammaproteobacteria</taxon>
        <taxon>Lysobacterales</taxon>
        <taxon>Lysobacteraceae</taxon>
        <taxon>Agrilutibacter</taxon>
    </lineage>
</organism>
<dbReference type="SUPFAM" id="SSF52518">
    <property type="entry name" value="Thiamin diphosphate-binding fold (THDP-binding)"/>
    <property type="match status" value="2"/>
</dbReference>
<dbReference type="PANTHER" id="PTHR48084:SF3">
    <property type="entry name" value="SUBUNIT OF PYRUVATE:FLAVODOXIN OXIDOREDUCTASE"/>
    <property type="match status" value="1"/>
</dbReference>
<dbReference type="PANTHER" id="PTHR48084">
    <property type="entry name" value="2-OXOGLUTARATE OXIDOREDUCTASE SUBUNIT KORB-RELATED"/>
    <property type="match status" value="1"/>
</dbReference>
<dbReference type="Pfam" id="PF01558">
    <property type="entry name" value="POR"/>
    <property type="match status" value="1"/>
</dbReference>
<dbReference type="EMBL" id="CP060820">
    <property type="protein sequence ID" value="QNP39416.1"/>
    <property type="molecule type" value="Genomic_DNA"/>
</dbReference>
<evidence type="ECO:0000259" key="3">
    <source>
        <dbReference type="Pfam" id="PF01558"/>
    </source>
</evidence>
<keyword evidence="5" id="KW-0670">Pyruvate</keyword>
<dbReference type="GO" id="GO:0016903">
    <property type="term" value="F:oxidoreductase activity, acting on the aldehyde or oxo group of donors"/>
    <property type="evidence" value="ECO:0007669"/>
    <property type="project" value="InterPro"/>
</dbReference>
<evidence type="ECO:0000313" key="5">
    <source>
        <dbReference type="EMBL" id="QNP39416.1"/>
    </source>
</evidence>
<dbReference type="Proteomes" id="UP000516018">
    <property type="component" value="Chromosome"/>
</dbReference>
<feature type="domain" description="Pyruvate/ketoisovalerate oxidoreductase catalytic" evidence="3">
    <location>
        <begin position="749"/>
        <end position="940"/>
    </location>
</feature>
<feature type="region of interest" description="Disordered" evidence="2">
    <location>
        <begin position="1"/>
        <end position="20"/>
    </location>
</feature>
<dbReference type="InterPro" id="IPR002880">
    <property type="entry name" value="Pyrv_Fd/Flavodoxin_OxRdtase_N"/>
</dbReference>
<evidence type="ECO:0000259" key="4">
    <source>
        <dbReference type="Pfam" id="PF20169"/>
    </source>
</evidence>
<feature type="domain" description="DUF6537" evidence="4">
    <location>
        <begin position="1026"/>
        <end position="1225"/>
    </location>
</feature>
<evidence type="ECO:0000313" key="6">
    <source>
        <dbReference type="Proteomes" id="UP000516018"/>
    </source>
</evidence>
<keyword evidence="6" id="KW-1185">Reference proteome</keyword>
<dbReference type="InterPro" id="IPR046667">
    <property type="entry name" value="DUF6537"/>
</dbReference>
<dbReference type="SUPFAM" id="SSF52922">
    <property type="entry name" value="TK C-terminal domain-like"/>
    <property type="match status" value="1"/>
</dbReference>
<dbReference type="Pfam" id="PF20169">
    <property type="entry name" value="DUF6537"/>
    <property type="match status" value="1"/>
</dbReference>
<protein>
    <submittedName>
        <fullName evidence="5">Indolepyruvate ferredoxin oxidoreductase family protein</fullName>
    </submittedName>
</protein>
<dbReference type="CDD" id="cd02008">
    <property type="entry name" value="TPP_IOR_alpha"/>
    <property type="match status" value="1"/>
</dbReference>
<dbReference type="KEGG" id="lsx:H8B22_07625"/>
<dbReference type="NCBIfam" id="NF009588">
    <property type="entry name" value="PRK13029.1"/>
    <property type="match status" value="1"/>
</dbReference>
<dbReference type="InterPro" id="IPR002869">
    <property type="entry name" value="Pyrv_flavodox_OxRed_cen"/>
</dbReference>
<dbReference type="InterPro" id="IPR009014">
    <property type="entry name" value="Transketo_C/PFOR_II"/>
</dbReference>
<name>A0A7H0FTQ0_9GAMM</name>
<dbReference type="RefSeq" id="WP_187710862.1">
    <property type="nucleotide sequence ID" value="NZ_CP060820.1"/>
</dbReference>
<dbReference type="InterPro" id="IPR051457">
    <property type="entry name" value="2-oxoacid:Fd_oxidoreductase"/>
</dbReference>